<organism evidence="1 2">
    <name type="scientific">Teladorsagia circumcincta</name>
    <name type="common">Brown stomach worm</name>
    <name type="synonym">Ostertagia circumcincta</name>
    <dbReference type="NCBI Taxonomy" id="45464"/>
    <lineage>
        <taxon>Eukaryota</taxon>
        <taxon>Metazoa</taxon>
        <taxon>Ecdysozoa</taxon>
        <taxon>Nematoda</taxon>
        <taxon>Chromadorea</taxon>
        <taxon>Rhabditida</taxon>
        <taxon>Rhabditina</taxon>
        <taxon>Rhabditomorpha</taxon>
        <taxon>Strongyloidea</taxon>
        <taxon>Trichostrongylidae</taxon>
        <taxon>Teladorsagia</taxon>
    </lineage>
</organism>
<reference evidence="1 2" key="1">
    <citation type="submission" date="2015-09" db="EMBL/GenBank/DDBJ databases">
        <title>Draft genome of the parasitic nematode Teladorsagia circumcincta isolate WARC Sus (inbred).</title>
        <authorList>
            <person name="Mitreva M."/>
        </authorList>
    </citation>
    <scope>NUCLEOTIDE SEQUENCE [LARGE SCALE GENOMIC DNA]</scope>
    <source>
        <strain evidence="1 2">S</strain>
    </source>
</reference>
<dbReference type="InterPro" id="IPR012338">
    <property type="entry name" value="Beta-lactam/transpept-like"/>
</dbReference>
<dbReference type="SUPFAM" id="SSF56601">
    <property type="entry name" value="beta-lactamase/transpeptidase-like"/>
    <property type="match status" value="1"/>
</dbReference>
<protein>
    <recommendedName>
        <fullName evidence="3">Beta-lactamase-related domain-containing protein</fullName>
    </recommendedName>
</protein>
<dbReference type="Proteomes" id="UP000230423">
    <property type="component" value="Unassembled WGS sequence"/>
</dbReference>
<evidence type="ECO:0000313" key="1">
    <source>
        <dbReference type="EMBL" id="PIO65896.1"/>
    </source>
</evidence>
<sequence>MPLAAREFVYDRKIAVIGAKSMNPRGYFDKGVKNMRRFGRDFTLYNNPETRMAGQPGVNGVATARGLAYLYQLTMDGTLLSAEARKGSWQFGHMGIGGQSIRGDPTNDLVLCYLTNAMKAGIGEHTFTFNRLQKKVYEILKQHNFNSITEQLQ</sequence>
<dbReference type="PANTHER" id="PTHR43319:SF3">
    <property type="entry name" value="BETA-LACTAMASE-RELATED DOMAIN-CONTAINING PROTEIN"/>
    <property type="match status" value="1"/>
</dbReference>
<evidence type="ECO:0008006" key="3">
    <source>
        <dbReference type="Google" id="ProtNLM"/>
    </source>
</evidence>
<dbReference type="OrthoDB" id="5946976at2759"/>
<name>A0A2G9U6M5_TELCI</name>
<dbReference type="EMBL" id="KZ348641">
    <property type="protein sequence ID" value="PIO65896.1"/>
    <property type="molecule type" value="Genomic_DNA"/>
</dbReference>
<proteinExistence type="predicted"/>
<keyword evidence="2" id="KW-1185">Reference proteome</keyword>
<dbReference type="AlphaFoldDB" id="A0A2G9U6M5"/>
<dbReference type="Gene3D" id="3.40.710.10">
    <property type="entry name" value="DD-peptidase/beta-lactamase superfamily"/>
    <property type="match status" value="2"/>
</dbReference>
<gene>
    <name evidence="1" type="ORF">TELCIR_12409</name>
</gene>
<evidence type="ECO:0000313" key="2">
    <source>
        <dbReference type="Proteomes" id="UP000230423"/>
    </source>
</evidence>
<dbReference type="PANTHER" id="PTHR43319">
    <property type="entry name" value="BETA-LACTAMASE-RELATED"/>
    <property type="match status" value="1"/>
</dbReference>
<accession>A0A2G9U6M5</accession>
<dbReference type="InterPro" id="IPR052907">
    <property type="entry name" value="Beta-lactamase/esterase"/>
</dbReference>